<name>A0A4Q9DI05_9BACL</name>
<organism evidence="10 11">
    <name type="scientific">Paenibacillus thalictri</name>
    <dbReference type="NCBI Taxonomy" id="2527873"/>
    <lineage>
        <taxon>Bacteria</taxon>
        <taxon>Bacillati</taxon>
        <taxon>Bacillota</taxon>
        <taxon>Bacilli</taxon>
        <taxon>Bacillales</taxon>
        <taxon>Paenibacillaceae</taxon>
        <taxon>Paenibacillus</taxon>
    </lineage>
</organism>
<dbReference type="EMBL" id="SIRE01000023">
    <property type="protein sequence ID" value="TBL72706.1"/>
    <property type="molecule type" value="Genomic_DNA"/>
</dbReference>
<dbReference type="PROSITE" id="PS50983">
    <property type="entry name" value="FE_B12_PBP"/>
    <property type="match status" value="1"/>
</dbReference>
<comment type="subcellular location">
    <subcellularLocation>
        <location evidence="1">Cell envelope</location>
    </subcellularLocation>
</comment>
<keyword evidence="5" id="KW-0805">Transcription regulation</keyword>
<gene>
    <name evidence="10" type="ORF">EYB31_28580</name>
</gene>
<dbReference type="InterPro" id="IPR009057">
    <property type="entry name" value="Homeodomain-like_sf"/>
</dbReference>
<dbReference type="GO" id="GO:0003700">
    <property type="term" value="F:DNA-binding transcription factor activity"/>
    <property type="evidence" value="ECO:0007669"/>
    <property type="project" value="InterPro"/>
</dbReference>
<dbReference type="InterPro" id="IPR018060">
    <property type="entry name" value="HTH_AraC"/>
</dbReference>
<dbReference type="Pfam" id="PF12833">
    <property type="entry name" value="HTH_18"/>
    <property type="match status" value="1"/>
</dbReference>
<comment type="similarity">
    <text evidence="2">Belongs to the bacterial solute-binding protein 8 family.</text>
</comment>
<evidence type="ECO:0000256" key="7">
    <source>
        <dbReference type="ARBA" id="ARBA00023163"/>
    </source>
</evidence>
<keyword evidence="6" id="KW-0238">DNA-binding</keyword>
<evidence type="ECO:0000256" key="3">
    <source>
        <dbReference type="ARBA" id="ARBA00022448"/>
    </source>
</evidence>
<dbReference type="PROSITE" id="PS00041">
    <property type="entry name" value="HTH_ARAC_FAMILY_1"/>
    <property type="match status" value="1"/>
</dbReference>
<evidence type="ECO:0000259" key="8">
    <source>
        <dbReference type="PROSITE" id="PS01124"/>
    </source>
</evidence>
<reference evidence="10 11" key="1">
    <citation type="submission" date="2019-02" db="EMBL/GenBank/DDBJ databases">
        <title>Paenibacillus sp. nov., isolated from surface-sterilized tissue of Thalictrum simplex L.</title>
        <authorList>
            <person name="Tuo L."/>
        </authorList>
    </citation>
    <scope>NUCLEOTIDE SEQUENCE [LARGE SCALE GENOMIC DNA]</scope>
    <source>
        <strain evidence="10 11">N2SHLJ1</strain>
    </source>
</reference>
<dbReference type="Proteomes" id="UP000293142">
    <property type="component" value="Unassembled WGS sequence"/>
</dbReference>
<dbReference type="PANTHER" id="PTHR30532:SF21">
    <property type="entry name" value="SIDEROPHORE-BINDING LIPOPROTEIN YFIY-RELATED"/>
    <property type="match status" value="1"/>
</dbReference>
<dbReference type="InterPro" id="IPR051313">
    <property type="entry name" value="Bact_iron-sidero_bind"/>
</dbReference>
<dbReference type="OrthoDB" id="2461801at2"/>
<dbReference type="PANTHER" id="PTHR30532">
    <property type="entry name" value="IRON III DICITRATE-BINDING PERIPLASMIC PROTEIN"/>
    <property type="match status" value="1"/>
</dbReference>
<evidence type="ECO:0000259" key="9">
    <source>
        <dbReference type="PROSITE" id="PS50983"/>
    </source>
</evidence>
<evidence type="ECO:0000313" key="11">
    <source>
        <dbReference type="Proteomes" id="UP000293142"/>
    </source>
</evidence>
<evidence type="ECO:0000313" key="10">
    <source>
        <dbReference type="EMBL" id="TBL72706.1"/>
    </source>
</evidence>
<keyword evidence="7" id="KW-0804">Transcription</keyword>
<dbReference type="AlphaFoldDB" id="A0A4Q9DI05"/>
<dbReference type="GO" id="GO:1901678">
    <property type="term" value="P:iron coordination entity transport"/>
    <property type="evidence" value="ECO:0007669"/>
    <property type="project" value="UniProtKB-ARBA"/>
</dbReference>
<sequence>MTNSEPPASGEDNKDTRGLLVHLLDIELVKGDGEEWSMERQLAHSFVLLVPANGMGSLFIEGNSYPVRLDAVYICGPGETFGAAAQTEDGLQLFIVRFALYCAPEGNGLTVEPVEQCENLVGAGRNFALEGVRPALRCQTILQSWHAGESMDRFRSQIDFQELLYAVVRHSRTPKMDSQTAVEYTRLYMESHLHQTITLEQLARLADISPKYYVELFKKTYGQSAGEYLTGLRIAKAKQLLLQAGSGLRDVAHQVGYSDEFYFSRKFKKETGVSPTLYIAKRRRKIAAYRLGTMGYLLPMDLMPYAAPLHPKWAGYYYEKHREDIPVHLSAFRRNEHWQENIEALRQIRPEIIVSMSLPDSEEKEQLERVAPVFYIPREQEQWRGALRQTAEFFDVAKEAELWLKRFEQKAAYARARLKREAGDEKVLVLSVLIDTCAIYSNRSIAEVLYGDLNITAAHPMEKGREDTSIPVSIEQLAAYEADRILVNARQESATLAYWKQVQGSLAWRELKAVRNNKVHMITSDPWREYSPLAHERIVGIAMRLFTNVSFL</sequence>
<feature type="domain" description="HTH araC/xylS-type" evidence="8">
    <location>
        <begin position="183"/>
        <end position="281"/>
    </location>
</feature>
<comment type="caution">
    <text evidence="10">The sequence shown here is derived from an EMBL/GenBank/DDBJ whole genome shotgun (WGS) entry which is preliminary data.</text>
</comment>
<evidence type="ECO:0000256" key="6">
    <source>
        <dbReference type="ARBA" id="ARBA00023125"/>
    </source>
</evidence>
<proteinExistence type="inferred from homology"/>
<accession>A0A4Q9DI05</accession>
<dbReference type="PROSITE" id="PS01124">
    <property type="entry name" value="HTH_ARAC_FAMILY_2"/>
    <property type="match status" value="1"/>
</dbReference>
<evidence type="ECO:0000256" key="2">
    <source>
        <dbReference type="ARBA" id="ARBA00008814"/>
    </source>
</evidence>
<dbReference type="Pfam" id="PF01497">
    <property type="entry name" value="Peripla_BP_2"/>
    <property type="match status" value="1"/>
</dbReference>
<dbReference type="SMART" id="SM00342">
    <property type="entry name" value="HTH_ARAC"/>
    <property type="match status" value="1"/>
</dbReference>
<dbReference type="InterPro" id="IPR002491">
    <property type="entry name" value="ABC_transptr_periplasmic_BD"/>
</dbReference>
<dbReference type="Gene3D" id="3.40.50.1980">
    <property type="entry name" value="Nitrogenase molybdenum iron protein domain"/>
    <property type="match status" value="2"/>
</dbReference>
<dbReference type="Gene3D" id="1.10.10.60">
    <property type="entry name" value="Homeodomain-like"/>
    <property type="match status" value="2"/>
</dbReference>
<dbReference type="InterPro" id="IPR018062">
    <property type="entry name" value="HTH_AraC-typ_CS"/>
</dbReference>
<keyword evidence="3" id="KW-0813">Transport</keyword>
<evidence type="ECO:0000256" key="1">
    <source>
        <dbReference type="ARBA" id="ARBA00004196"/>
    </source>
</evidence>
<dbReference type="SUPFAM" id="SSF53807">
    <property type="entry name" value="Helical backbone' metal receptor"/>
    <property type="match status" value="1"/>
</dbReference>
<evidence type="ECO:0000256" key="5">
    <source>
        <dbReference type="ARBA" id="ARBA00023015"/>
    </source>
</evidence>
<dbReference type="RefSeq" id="WP_131016893.1">
    <property type="nucleotide sequence ID" value="NZ_SIRE01000023.1"/>
</dbReference>
<dbReference type="GO" id="GO:0030288">
    <property type="term" value="C:outer membrane-bounded periplasmic space"/>
    <property type="evidence" value="ECO:0007669"/>
    <property type="project" value="TreeGrafter"/>
</dbReference>
<dbReference type="SUPFAM" id="SSF46689">
    <property type="entry name" value="Homeodomain-like"/>
    <property type="match status" value="2"/>
</dbReference>
<keyword evidence="4" id="KW-0732">Signal</keyword>
<evidence type="ECO:0000256" key="4">
    <source>
        <dbReference type="ARBA" id="ARBA00022729"/>
    </source>
</evidence>
<feature type="domain" description="Fe/B12 periplasmic-binding" evidence="9">
    <location>
        <begin position="285"/>
        <end position="550"/>
    </location>
</feature>
<dbReference type="GO" id="GO:0043565">
    <property type="term" value="F:sequence-specific DNA binding"/>
    <property type="evidence" value="ECO:0007669"/>
    <property type="project" value="InterPro"/>
</dbReference>
<protein>
    <submittedName>
        <fullName evidence="10">AraC family transcriptional regulator</fullName>
    </submittedName>
</protein>
<keyword evidence="11" id="KW-1185">Reference proteome</keyword>